<evidence type="ECO:0000313" key="3">
    <source>
        <dbReference type="Proteomes" id="UP001596161"/>
    </source>
</evidence>
<name>A0ABW0E7S7_9BACT</name>
<keyword evidence="1" id="KW-0732">Signal</keyword>
<accession>A0ABW0E7S7</accession>
<protein>
    <recommendedName>
        <fullName evidence="4">Porin</fullName>
    </recommendedName>
</protein>
<gene>
    <name evidence="2" type="ORF">ACFPIB_07030</name>
</gene>
<comment type="caution">
    <text evidence="2">The sequence shown here is derived from an EMBL/GenBank/DDBJ whole genome shotgun (WGS) entry which is preliminary data.</text>
</comment>
<dbReference type="EMBL" id="JBHSKT010000003">
    <property type="protein sequence ID" value="MFC5270354.1"/>
    <property type="molecule type" value="Genomic_DNA"/>
</dbReference>
<organism evidence="2 3">
    <name type="scientific">Adhaeribacter terreus</name>
    <dbReference type="NCBI Taxonomy" id="529703"/>
    <lineage>
        <taxon>Bacteria</taxon>
        <taxon>Pseudomonadati</taxon>
        <taxon>Bacteroidota</taxon>
        <taxon>Cytophagia</taxon>
        <taxon>Cytophagales</taxon>
        <taxon>Hymenobacteraceae</taxon>
        <taxon>Adhaeribacter</taxon>
    </lineage>
</organism>
<evidence type="ECO:0008006" key="4">
    <source>
        <dbReference type="Google" id="ProtNLM"/>
    </source>
</evidence>
<sequence length="435" mass="48777">MKSLLQFTFLSVFILFVLLPARPVLAQIPSNPAESDSTGNPEEHVPGIGFRVVTKKDGTLNFATYLSSRYLNQQGMESSFTDSFGRNFRLQKRNDLQFQKVMLYFKGWLFNPDFRYLLYTWTSNANMGQVAQVVVAGNIQYKVKNYLDLGIGVGGLPTNRTMFGQWPHWYRHDARPMADEFFRGSFTTGIWAQGRIHKNIFYKTMLGNNLSQLGIDGGQLDDGFDTWSSALLWKGVNYGPVASYGDLEHHENLSGMLSVAYTRSDETRQSQPGTEAPENTQIRLSDGTGIFSFNAFNDSSQVLEARYQMASVSAGLKYKGFSLDGDFFYRRISDFKALGALSVSELTDQGYSVQAGAMLIPKTLQLYGIGSYINGEYGNPWEINGGLNWYLLKNRVLRVNSEVIISKNSPVGYLSFPTVVGANGTVFMVNLELFY</sequence>
<keyword evidence="3" id="KW-1185">Reference proteome</keyword>
<reference evidence="3" key="1">
    <citation type="journal article" date="2019" name="Int. J. Syst. Evol. Microbiol.">
        <title>The Global Catalogue of Microorganisms (GCM) 10K type strain sequencing project: providing services to taxonomists for standard genome sequencing and annotation.</title>
        <authorList>
            <consortium name="The Broad Institute Genomics Platform"/>
            <consortium name="The Broad Institute Genome Sequencing Center for Infectious Disease"/>
            <person name="Wu L."/>
            <person name="Ma J."/>
        </authorList>
    </citation>
    <scope>NUCLEOTIDE SEQUENCE [LARGE SCALE GENOMIC DNA]</scope>
    <source>
        <strain evidence="3">KACC 12602</strain>
    </source>
</reference>
<dbReference type="Proteomes" id="UP001596161">
    <property type="component" value="Unassembled WGS sequence"/>
</dbReference>
<feature type="chain" id="PRO_5045259811" description="Porin" evidence="1">
    <location>
        <begin position="27"/>
        <end position="435"/>
    </location>
</feature>
<proteinExistence type="predicted"/>
<dbReference type="RefSeq" id="WP_378016725.1">
    <property type="nucleotide sequence ID" value="NZ_JBHSKT010000003.1"/>
</dbReference>
<feature type="signal peptide" evidence="1">
    <location>
        <begin position="1"/>
        <end position="26"/>
    </location>
</feature>
<evidence type="ECO:0000256" key="1">
    <source>
        <dbReference type="SAM" id="SignalP"/>
    </source>
</evidence>
<evidence type="ECO:0000313" key="2">
    <source>
        <dbReference type="EMBL" id="MFC5270354.1"/>
    </source>
</evidence>